<name>A0A380JZS7_9STRE</name>
<dbReference type="InterPro" id="IPR027417">
    <property type="entry name" value="P-loop_NTPase"/>
</dbReference>
<dbReference type="Proteomes" id="UP000254924">
    <property type="component" value="Unassembled WGS sequence"/>
</dbReference>
<proteinExistence type="predicted"/>
<reference evidence="1 2" key="1">
    <citation type="submission" date="2018-06" db="EMBL/GenBank/DDBJ databases">
        <authorList>
            <consortium name="Pathogen Informatics"/>
            <person name="Doyle S."/>
        </authorList>
    </citation>
    <scope>NUCLEOTIDE SEQUENCE [LARGE SCALE GENOMIC DNA]</scope>
    <source>
        <strain evidence="1 2">NCTC12224</strain>
    </source>
</reference>
<dbReference type="AlphaFoldDB" id="A0A380JZS7"/>
<evidence type="ECO:0000313" key="2">
    <source>
        <dbReference type="Proteomes" id="UP000254924"/>
    </source>
</evidence>
<protein>
    <submittedName>
        <fullName evidence="1">AAA-like domain</fullName>
    </submittedName>
</protein>
<sequence length="658" mass="74425">MFLSKRKVNTYLRHGYDLNFISRIQPQGNVNFKENDAYWKQGDGYHQVLHIPHDKFPESGLPDNWLQELALVNGVNTFIAIEHASNEELSERTANAISNMLTTENRKATEDIDDQGRIQSLIKFRAQMGNNIPSKLISVTFFISGDSEKELRENARNLKSRLSQFHLSSNDGMQDVEFNSAFVPASRKMALPTRRRGQAVSVIDLGAGYPFNHTTLMDDHGVYVGQTRTGGAVIFDLLQEDDMRGTPSLLIAGQDRTDKEKFLGKQLDALFAKGHQLYNIDLSGVLADLTATQGGIRVPMYGSENNGQNQLNIMQVIATQTLDNGEDDDQIESFRAQRKKLQAFAQIKDPSLSNSDLNNLNSAVSELYEDLGLWHVNAENLPQEELHVTDVVPEDYPVLGQLVEKLISLQDENDVANKRDKADSYGRLKDAFQSILDDYRFLDTHSNFEDFSRETITTFDLSGIQDEVLLNIQLYQVLSLIFSYAVNNGKRNTRIFKEGTNLSKDQMKHTVITITGAEKIFNPHNPKSLEFLANTIQNITKNYAAIILEVSNLDGILLTNSMQSADDYTIATRQVFGSLRYRLFARVQDNTVGLLANSFDGEFTPSELNGLKYLRQGQFFLNIAGVKNLLFNQQLSDYNDVDGWGMRYSEEERYQMLR</sequence>
<gene>
    <name evidence="1" type="ORF">NCTC12224_00048</name>
</gene>
<keyword evidence="2" id="KW-1185">Reference proteome</keyword>
<evidence type="ECO:0000313" key="1">
    <source>
        <dbReference type="EMBL" id="SUN57985.1"/>
    </source>
</evidence>
<accession>A0A380JZS7</accession>
<dbReference type="EMBL" id="UHFN01000002">
    <property type="protein sequence ID" value="SUN57985.1"/>
    <property type="molecule type" value="Genomic_DNA"/>
</dbReference>
<organism evidence="1 2">
    <name type="scientific">Streptococcus hyointestinalis</name>
    <dbReference type="NCBI Taxonomy" id="1337"/>
    <lineage>
        <taxon>Bacteria</taxon>
        <taxon>Bacillati</taxon>
        <taxon>Bacillota</taxon>
        <taxon>Bacilli</taxon>
        <taxon>Lactobacillales</taxon>
        <taxon>Streptococcaceae</taxon>
        <taxon>Streptococcus</taxon>
    </lineage>
</organism>
<dbReference type="Gene3D" id="3.40.50.300">
    <property type="entry name" value="P-loop containing nucleotide triphosphate hydrolases"/>
    <property type="match status" value="2"/>
</dbReference>